<dbReference type="PROSITE" id="PS51257">
    <property type="entry name" value="PROKAR_LIPOPROTEIN"/>
    <property type="match status" value="1"/>
</dbReference>
<dbReference type="OrthoDB" id="9810730at2"/>
<evidence type="ECO:0000256" key="14">
    <source>
        <dbReference type="SAM" id="MobiDB-lite"/>
    </source>
</evidence>
<gene>
    <name evidence="19" type="ORF">EJC49_07060</name>
</gene>
<dbReference type="Pfam" id="PF01627">
    <property type="entry name" value="Hpt"/>
    <property type="match status" value="1"/>
</dbReference>
<evidence type="ECO:0000313" key="19">
    <source>
        <dbReference type="EMBL" id="RST87196.1"/>
    </source>
</evidence>
<dbReference type="SUPFAM" id="SSF52172">
    <property type="entry name" value="CheY-like"/>
    <property type="match status" value="1"/>
</dbReference>
<evidence type="ECO:0000259" key="16">
    <source>
        <dbReference type="PROSITE" id="PS50109"/>
    </source>
</evidence>
<dbReference type="Gene3D" id="1.20.120.160">
    <property type="entry name" value="HPT domain"/>
    <property type="match status" value="1"/>
</dbReference>
<organism evidence="19 20">
    <name type="scientific">Aquibium carbonis</name>
    <dbReference type="NCBI Taxonomy" id="2495581"/>
    <lineage>
        <taxon>Bacteria</taxon>
        <taxon>Pseudomonadati</taxon>
        <taxon>Pseudomonadota</taxon>
        <taxon>Alphaproteobacteria</taxon>
        <taxon>Hyphomicrobiales</taxon>
        <taxon>Phyllobacteriaceae</taxon>
        <taxon>Aquibium</taxon>
    </lineage>
</organism>
<evidence type="ECO:0000256" key="7">
    <source>
        <dbReference type="ARBA" id="ARBA00022741"/>
    </source>
</evidence>
<dbReference type="InterPro" id="IPR036641">
    <property type="entry name" value="HPT_dom_sf"/>
</dbReference>
<dbReference type="Gene3D" id="3.30.565.10">
    <property type="entry name" value="Histidine kinase-like ATPase, C-terminal domain"/>
    <property type="match status" value="1"/>
</dbReference>
<feature type="transmembrane region" description="Helical" evidence="15">
    <location>
        <begin position="191"/>
        <end position="210"/>
    </location>
</feature>
<evidence type="ECO:0000256" key="15">
    <source>
        <dbReference type="SAM" id="Phobius"/>
    </source>
</evidence>
<keyword evidence="4" id="KW-1003">Cell membrane</keyword>
<feature type="transmembrane region" description="Helical" evidence="15">
    <location>
        <begin position="21"/>
        <end position="42"/>
    </location>
</feature>
<dbReference type="CDD" id="cd17546">
    <property type="entry name" value="REC_hyHK_CKI1_RcsC-like"/>
    <property type="match status" value="1"/>
</dbReference>
<dbReference type="Gene3D" id="1.10.287.130">
    <property type="match status" value="1"/>
</dbReference>
<evidence type="ECO:0000256" key="2">
    <source>
        <dbReference type="ARBA" id="ARBA00004651"/>
    </source>
</evidence>
<comment type="subcellular location">
    <subcellularLocation>
        <location evidence="2">Cell membrane</location>
        <topology evidence="2">Multi-pass membrane protein</topology>
    </subcellularLocation>
</comment>
<protein>
    <recommendedName>
        <fullName evidence="3">histidine kinase</fullName>
        <ecNumber evidence="3">2.7.13.3</ecNumber>
    </recommendedName>
</protein>
<evidence type="ECO:0000256" key="13">
    <source>
        <dbReference type="PROSITE-ProRule" id="PRU00169"/>
    </source>
</evidence>
<evidence type="ECO:0000256" key="9">
    <source>
        <dbReference type="ARBA" id="ARBA00022989"/>
    </source>
</evidence>
<keyword evidence="10" id="KW-0902">Two-component regulatory system</keyword>
<evidence type="ECO:0000256" key="1">
    <source>
        <dbReference type="ARBA" id="ARBA00000085"/>
    </source>
</evidence>
<evidence type="ECO:0000259" key="18">
    <source>
        <dbReference type="PROSITE" id="PS50894"/>
    </source>
</evidence>
<evidence type="ECO:0000256" key="4">
    <source>
        <dbReference type="ARBA" id="ARBA00022475"/>
    </source>
</evidence>
<evidence type="ECO:0000256" key="3">
    <source>
        <dbReference type="ARBA" id="ARBA00012438"/>
    </source>
</evidence>
<dbReference type="InterPro" id="IPR008207">
    <property type="entry name" value="Sig_transdc_His_kin_Hpt_dom"/>
</dbReference>
<dbReference type="GO" id="GO:0005886">
    <property type="term" value="C:plasma membrane"/>
    <property type="evidence" value="ECO:0007669"/>
    <property type="project" value="UniProtKB-SubCell"/>
</dbReference>
<reference evidence="19 20" key="1">
    <citation type="submission" date="2018-12" db="EMBL/GenBank/DDBJ databases">
        <title>Mesorhizobium carbonis sp. nov., isolated from coal mine water.</title>
        <authorList>
            <person name="Xin W."/>
            <person name="Xu Z."/>
            <person name="Xiang F."/>
            <person name="Zhang J."/>
            <person name="Xi L."/>
            <person name="Liu J."/>
        </authorList>
    </citation>
    <scope>NUCLEOTIDE SEQUENCE [LARGE SCALE GENOMIC DNA]</scope>
    <source>
        <strain evidence="19 20">B2.3</strain>
    </source>
</reference>
<keyword evidence="11 15" id="KW-0472">Membrane</keyword>
<dbReference type="InterPro" id="IPR003594">
    <property type="entry name" value="HATPase_dom"/>
</dbReference>
<dbReference type="Pfam" id="PF00072">
    <property type="entry name" value="Response_reg"/>
    <property type="match status" value="1"/>
</dbReference>
<evidence type="ECO:0000256" key="6">
    <source>
        <dbReference type="ARBA" id="ARBA00022692"/>
    </source>
</evidence>
<keyword evidence="20" id="KW-1185">Reference proteome</keyword>
<evidence type="ECO:0000256" key="11">
    <source>
        <dbReference type="ARBA" id="ARBA00023136"/>
    </source>
</evidence>
<dbReference type="RefSeq" id="WP_126698757.1">
    <property type="nucleotide sequence ID" value="NZ_RWKW01000025.1"/>
</dbReference>
<feature type="domain" description="Response regulatory" evidence="17">
    <location>
        <begin position="493"/>
        <end position="610"/>
    </location>
</feature>
<evidence type="ECO:0000256" key="8">
    <source>
        <dbReference type="ARBA" id="ARBA00022840"/>
    </source>
</evidence>
<dbReference type="AlphaFoldDB" id="A0A3S0A2B3"/>
<proteinExistence type="predicted"/>
<dbReference type="PROSITE" id="PS50110">
    <property type="entry name" value="RESPONSE_REGULATORY"/>
    <property type="match status" value="1"/>
</dbReference>
<dbReference type="InterPro" id="IPR036097">
    <property type="entry name" value="HisK_dim/P_sf"/>
</dbReference>
<dbReference type="InterPro" id="IPR036890">
    <property type="entry name" value="HATPase_C_sf"/>
</dbReference>
<keyword evidence="5 13" id="KW-0597">Phosphoprotein</keyword>
<feature type="domain" description="HPt" evidence="18">
    <location>
        <begin position="654"/>
        <end position="743"/>
    </location>
</feature>
<dbReference type="SMART" id="SM00387">
    <property type="entry name" value="HATPase_c"/>
    <property type="match status" value="1"/>
</dbReference>
<comment type="caution">
    <text evidence="19">The sequence shown here is derived from an EMBL/GenBank/DDBJ whole genome shotgun (WGS) entry which is preliminary data.</text>
</comment>
<dbReference type="PRINTS" id="PR00344">
    <property type="entry name" value="BCTRLSENSOR"/>
</dbReference>
<accession>A0A3S0A2B3</accession>
<dbReference type="EC" id="2.7.13.3" evidence="3"/>
<dbReference type="PROSITE" id="PS50109">
    <property type="entry name" value="HIS_KIN"/>
    <property type="match status" value="1"/>
</dbReference>
<keyword evidence="6 15" id="KW-0812">Transmembrane</keyword>
<dbReference type="InterPro" id="IPR005467">
    <property type="entry name" value="His_kinase_dom"/>
</dbReference>
<keyword evidence="8" id="KW-0067">ATP-binding</keyword>
<dbReference type="FunFam" id="3.30.565.10:FF:000010">
    <property type="entry name" value="Sensor histidine kinase RcsC"/>
    <property type="match status" value="1"/>
</dbReference>
<dbReference type="CDD" id="cd00088">
    <property type="entry name" value="HPT"/>
    <property type="match status" value="1"/>
</dbReference>
<dbReference type="GO" id="GO:0000155">
    <property type="term" value="F:phosphorelay sensor kinase activity"/>
    <property type="evidence" value="ECO:0007669"/>
    <property type="project" value="InterPro"/>
</dbReference>
<evidence type="ECO:0000256" key="10">
    <source>
        <dbReference type="ARBA" id="ARBA00023012"/>
    </source>
</evidence>
<evidence type="ECO:0000256" key="12">
    <source>
        <dbReference type="PROSITE-ProRule" id="PRU00110"/>
    </source>
</evidence>
<dbReference type="SMART" id="SM00388">
    <property type="entry name" value="HisKA"/>
    <property type="match status" value="1"/>
</dbReference>
<dbReference type="InterPro" id="IPR011006">
    <property type="entry name" value="CheY-like_superfamily"/>
</dbReference>
<evidence type="ECO:0000313" key="20">
    <source>
        <dbReference type="Proteomes" id="UP000278398"/>
    </source>
</evidence>
<sequence length="743" mass="80431">MKADFAASREAVRRAGRTTRYLIALSVGLTLALACAFLYLSARQNSLQDSIREDALWAVYQLDREARTLSERLHAISETSDAQTLKGLATRYDILYSRLAILDNGQYQPHFVSSERINRRREQVRETVLGIEPAFNDVAAGKSLTTSALMALRAELPELLQHTNDLLTSTNAAVSTARAEARGFVMRMQNIAAAFVVALMLTIGLLILNLKRQLSVMRKASDYLERMTEQLSESYEAAEAGNRAKSQFMATIGHEIRTPLNAILGMAELMSNTRLSAENRENVRVITSSGTALLEVINEILDFAKLEHGEQLAEILPFDARALVKDSLRIMEGRAREQGDTLSCSCGIEGESWYYGDPTQLRRVVLNLVSNAVKFTENGSIHVKVSDAADSDGRPRLRFEVSDTGIGIPNEAICRLFNAFSQVDGTISRRYGGTGLGLAICKRIVESLGGEIGVDSEPGRGSLFWFEVPAERAPAQVLDVVQPVDTAQPTRLDVLLVEDNEVNRQVATRFLENLGQTVSIAVDGAEAVAMAKAHVYDLILMDMHMPVMDGIAATREIRRLDGAAGKVPIVAMTANASDTDRNLCIEVGMNGFEAKPISSARLRSLLARHGGKDTAGVDATAAGPSGDQAGDDAGTPGALSRDEGRYAELVDAIGQDGFDQLLGVFFDDASTLLSDLHRAMQSGDLELLDRSLHSLKGSASNLGFTGIASLADTLRSTRLDEAALAGMAAEIARLNDSQSRRAA</sequence>
<comment type="catalytic activity">
    <reaction evidence="1">
        <text>ATP + protein L-histidine = ADP + protein N-phospho-L-histidine.</text>
        <dbReference type="EC" id="2.7.13.3"/>
    </reaction>
</comment>
<keyword evidence="7" id="KW-0547">Nucleotide-binding</keyword>
<dbReference type="Pfam" id="PF00512">
    <property type="entry name" value="HisKA"/>
    <property type="match status" value="1"/>
</dbReference>
<dbReference type="GO" id="GO:0005524">
    <property type="term" value="F:ATP binding"/>
    <property type="evidence" value="ECO:0007669"/>
    <property type="project" value="UniProtKB-KW"/>
</dbReference>
<dbReference type="SUPFAM" id="SSF55874">
    <property type="entry name" value="ATPase domain of HSP90 chaperone/DNA topoisomerase II/histidine kinase"/>
    <property type="match status" value="1"/>
</dbReference>
<feature type="domain" description="Histidine kinase" evidence="16">
    <location>
        <begin position="251"/>
        <end position="472"/>
    </location>
</feature>
<dbReference type="SUPFAM" id="SSF47384">
    <property type="entry name" value="Homodimeric domain of signal transducing histidine kinase"/>
    <property type="match status" value="1"/>
</dbReference>
<dbReference type="SUPFAM" id="SSF47226">
    <property type="entry name" value="Histidine-containing phosphotransfer domain, HPT domain"/>
    <property type="match status" value="1"/>
</dbReference>
<dbReference type="PROSITE" id="PS50894">
    <property type="entry name" value="HPT"/>
    <property type="match status" value="1"/>
</dbReference>
<dbReference type="Pfam" id="PF02518">
    <property type="entry name" value="HATPase_c"/>
    <property type="match status" value="1"/>
</dbReference>
<dbReference type="InterPro" id="IPR004358">
    <property type="entry name" value="Sig_transdc_His_kin-like_C"/>
</dbReference>
<feature type="region of interest" description="Disordered" evidence="14">
    <location>
        <begin position="616"/>
        <end position="640"/>
    </location>
</feature>
<dbReference type="SMART" id="SM00448">
    <property type="entry name" value="REC"/>
    <property type="match status" value="1"/>
</dbReference>
<dbReference type="EMBL" id="RWKW01000025">
    <property type="protein sequence ID" value="RST87196.1"/>
    <property type="molecule type" value="Genomic_DNA"/>
</dbReference>
<dbReference type="Gene3D" id="3.40.50.2300">
    <property type="match status" value="1"/>
</dbReference>
<feature type="modified residue" description="4-aspartylphosphate" evidence="13">
    <location>
        <position position="542"/>
    </location>
</feature>
<name>A0A3S0A2B3_9HYPH</name>
<keyword evidence="9 15" id="KW-1133">Transmembrane helix</keyword>
<evidence type="ECO:0000256" key="5">
    <source>
        <dbReference type="ARBA" id="ARBA00022553"/>
    </source>
</evidence>
<feature type="modified residue" description="Phosphohistidine" evidence="12">
    <location>
        <position position="693"/>
    </location>
</feature>
<dbReference type="CDD" id="cd00082">
    <property type="entry name" value="HisKA"/>
    <property type="match status" value="1"/>
</dbReference>
<evidence type="ECO:0000259" key="17">
    <source>
        <dbReference type="PROSITE" id="PS50110"/>
    </source>
</evidence>
<dbReference type="PANTHER" id="PTHR45339:SF1">
    <property type="entry name" value="HYBRID SIGNAL TRANSDUCTION HISTIDINE KINASE J"/>
    <property type="match status" value="1"/>
</dbReference>
<dbReference type="InterPro" id="IPR003661">
    <property type="entry name" value="HisK_dim/P_dom"/>
</dbReference>
<dbReference type="CDD" id="cd16922">
    <property type="entry name" value="HATPase_EvgS-ArcB-TorS-like"/>
    <property type="match status" value="1"/>
</dbReference>
<dbReference type="InterPro" id="IPR001789">
    <property type="entry name" value="Sig_transdc_resp-reg_receiver"/>
</dbReference>
<dbReference type="Proteomes" id="UP000278398">
    <property type="component" value="Unassembled WGS sequence"/>
</dbReference>
<dbReference type="PANTHER" id="PTHR45339">
    <property type="entry name" value="HYBRID SIGNAL TRANSDUCTION HISTIDINE KINASE J"/>
    <property type="match status" value="1"/>
</dbReference>